<evidence type="ECO:0000313" key="8">
    <source>
        <dbReference type="Proteomes" id="UP001233999"/>
    </source>
</evidence>
<dbReference type="EMBL" id="JASPKZ010006855">
    <property type="protein sequence ID" value="KAJ9586663.1"/>
    <property type="molecule type" value="Genomic_DNA"/>
</dbReference>
<dbReference type="Pfam" id="PF00083">
    <property type="entry name" value="Sugar_tr"/>
    <property type="match status" value="1"/>
</dbReference>
<keyword evidence="2 5" id="KW-0812">Transmembrane</keyword>
<keyword evidence="4 5" id="KW-0472">Membrane</keyword>
<dbReference type="PANTHER" id="PTHR48021">
    <property type="match status" value="1"/>
</dbReference>
<dbReference type="InterPro" id="IPR005828">
    <property type="entry name" value="MFS_sugar_transport-like"/>
</dbReference>
<dbReference type="PROSITE" id="PS50850">
    <property type="entry name" value="MFS"/>
    <property type="match status" value="1"/>
</dbReference>
<evidence type="ECO:0000259" key="6">
    <source>
        <dbReference type="PROSITE" id="PS50850"/>
    </source>
</evidence>
<evidence type="ECO:0000256" key="1">
    <source>
        <dbReference type="ARBA" id="ARBA00004141"/>
    </source>
</evidence>
<dbReference type="GO" id="GO:0016020">
    <property type="term" value="C:membrane"/>
    <property type="evidence" value="ECO:0007669"/>
    <property type="project" value="UniProtKB-SubCell"/>
</dbReference>
<feature type="transmembrane region" description="Helical" evidence="5">
    <location>
        <begin position="59"/>
        <end position="82"/>
    </location>
</feature>
<dbReference type="SUPFAM" id="SSF103473">
    <property type="entry name" value="MFS general substrate transporter"/>
    <property type="match status" value="1"/>
</dbReference>
<dbReference type="InterPro" id="IPR036259">
    <property type="entry name" value="MFS_trans_sf"/>
</dbReference>
<feature type="transmembrane region" description="Helical" evidence="5">
    <location>
        <begin position="358"/>
        <end position="384"/>
    </location>
</feature>
<feature type="transmembrane region" description="Helical" evidence="5">
    <location>
        <begin position="89"/>
        <end position="113"/>
    </location>
</feature>
<comment type="subcellular location">
    <subcellularLocation>
        <location evidence="1">Membrane</location>
        <topology evidence="1">Multi-pass membrane protein</topology>
    </subcellularLocation>
</comment>
<evidence type="ECO:0000313" key="7">
    <source>
        <dbReference type="EMBL" id="KAJ9586663.1"/>
    </source>
</evidence>
<gene>
    <name evidence="7" type="ORF">L9F63_019765</name>
</gene>
<dbReference type="AlphaFoldDB" id="A0AAD8EDT8"/>
<dbReference type="Gene3D" id="1.20.1250.20">
    <property type="entry name" value="MFS general substrate transporter like domains"/>
    <property type="match status" value="1"/>
</dbReference>
<feature type="domain" description="Major facilitator superfamily (MFS) profile" evidence="6">
    <location>
        <begin position="1"/>
        <end position="450"/>
    </location>
</feature>
<evidence type="ECO:0000256" key="3">
    <source>
        <dbReference type="ARBA" id="ARBA00022989"/>
    </source>
</evidence>
<dbReference type="Proteomes" id="UP001233999">
    <property type="component" value="Unassembled WGS sequence"/>
</dbReference>
<evidence type="ECO:0000256" key="5">
    <source>
        <dbReference type="SAM" id="Phobius"/>
    </source>
</evidence>
<feature type="transmembrane region" description="Helical" evidence="5">
    <location>
        <begin position="257"/>
        <end position="280"/>
    </location>
</feature>
<name>A0AAD8EDT8_DIPPU</name>
<dbReference type="GO" id="GO:0022857">
    <property type="term" value="F:transmembrane transporter activity"/>
    <property type="evidence" value="ECO:0007669"/>
    <property type="project" value="InterPro"/>
</dbReference>
<feature type="transmembrane region" description="Helical" evidence="5">
    <location>
        <begin position="173"/>
        <end position="190"/>
    </location>
</feature>
<keyword evidence="8" id="KW-1185">Reference proteome</keyword>
<evidence type="ECO:0000256" key="2">
    <source>
        <dbReference type="ARBA" id="ARBA00022692"/>
    </source>
</evidence>
<organism evidence="7 8">
    <name type="scientific">Diploptera punctata</name>
    <name type="common">Pacific beetle cockroach</name>
    <dbReference type="NCBI Taxonomy" id="6984"/>
    <lineage>
        <taxon>Eukaryota</taxon>
        <taxon>Metazoa</taxon>
        <taxon>Ecdysozoa</taxon>
        <taxon>Arthropoda</taxon>
        <taxon>Hexapoda</taxon>
        <taxon>Insecta</taxon>
        <taxon>Pterygota</taxon>
        <taxon>Neoptera</taxon>
        <taxon>Polyneoptera</taxon>
        <taxon>Dictyoptera</taxon>
        <taxon>Blattodea</taxon>
        <taxon>Blaberoidea</taxon>
        <taxon>Blaberidae</taxon>
        <taxon>Diplopterinae</taxon>
        <taxon>Diploptera</taxon>
    </lineage>
</organism>
<feature type="transmembrane region" description="Helical" evidence="5">
    <location>
        <begin position="144"/>
        <end position="167"/>
    </location>
</feature>
<keyword evidence="3 5" id="KW-1133">Transmembrane helix</keyword>
<sequence>MNTNAMQPSRAFLPQMWVFCGDIFVGTSYGMSLGHSAVLLPLLQANNSGIVIDEDMGSWIASVYAMAAPLGCILCGVAMDFWGRKKLNIIGSVGMILGWLLITVAQNALMVVFGRVLEGFSRSVLATAITVLSDELASPKYRGFIACGLFTSVSAGILIISVLGAFLDWRTASGLPALVSFSTLLLFYFIPESPVWYVKKNTKFEAEKVLRWLWGPGNEIQVREELKQLSTRLQPHQHTNFKQNIKRCLQGHIMKPFLIIHTYNILQIFCGLGLFTYYTIDFVSKIRKSYQILDDYLTTILISVIRLAVTIASSLLMVKFGRRTISMISSACSSMSALALSLLLYLQSSNSVTQMAEAYASFILVMLYVGSVFFGLFMLPSLMIGETQAPHVRGLTCGYIYTMNDVVLGGIVKLYPWLSDNLKMEGLFLVFGISCVVCTVFVYLFLPETQGLTLQQIEDYFHQPNVLWTTRRCYQQVGQQTQDNTCV</sequence>
<dbReference type="PANTHER" id="PTHR48021:SF7">
    <property type="entry name" value="RH09188P"/>
    <property type="match status" value="1"/>
</dbReference>
<feature type="transmembrane region" description="Helical" evidence="5">
    <location>
        <begin position="396"/>
        <end position="415"/>
    </location>
</feature>
<feature type="transmembrane region" description="Helical" evidence="5">
    <location>
        <begin position="427"/>
        <end position="446"/>
    </location>
</feature>
<protein>
    <recommendedName>
        <fullName evidence="6">Major facilitator superfamily (MFS) profile domain-containing protein</fullName>
    </recommendedName>
</protein>
<accession>A0AAD8EDT8</accession>
<feature type="transmembrane region" description="Helical" evidence="5">
    <location>
        <begin position="325"/>
        <end position="346"/>
    </location>
</feature>
<reference evidence="7" key="1">
    <citation type="journal article" date="2023" name="IScience">
        <title>Live-bearing cockroach genome reveals convergent evolutionary mechanisms linked to viviparity in insects and beyond.</title>
        <authorList>
            <person name="Fouks B."/>
            <person name="Harrison M.C."/>
            <person name="Mikhailova A.A."/>
            <person name="Marchal E."/>
            <person name="English S."/>
            <person name="Carruthers M."/>
            <person name="Jennings E.C."/>
            <person name="Chiamaka E.L."/>
            <person name="Frigard R.A."/>
            <person name="Pippel M."/>
            <person name="Attardo G.M."/>
            <person name="Benoit J.B."/>
            <person name="Bornberg-Bauer E."/>
            <person name="Tobe S.S."/>
        </authorList>
    </citation>
    <scope>NUCLEOTIDE SEQUENCE</scope>
    <source>
        <strain evidence="7">Stay&amp;Tobe</strain>
    </source>
</reference>
<feature type="transmembrane region" description="Helical" evidence="5">
    <location>
        <begin position="300"/>
        <end position="318"/>
    </location>
</feature>
<comment type="caution">
    <text evidence="7">The sequence shown here is derived from an EMBL/GenBank/DDBJ whole genome shotgun (WGS) entry which is preliminary data.</text>
</comment>
<reference evidence="7" key="2">
    <citation type="submission" date="2023-05" db="EMBL/GenBank/DDBJ databases">
        <authorList>
            <person name="Fouks B."/>
        </authorList>
    </citation>
    <scope>NUCLEOTIDE SEQUENCE</scope>
    <source>
        <strain evidence="7">Stay&amp;Tobe</strain>
        <tissue evidence="7">Testes</tissue>
    </source>
</reference>
<evidence type="ECO:0000256" key="4">
    <source>
        <dbReference type="ARBA" id="ARBA00023136"/>
    </source>
</evidence>
<proteinExistence type="predicted"/>
<dbReference type="InterPro" id="IPR050549">
    <property type="entry name" value="MFS_Trehalose_Transporter"/>
</dbReference>
<dbReference type="InterPro" id="IPR020846">
    <property type="entry name" value="MFS_dom"/>
</dbReference>
<dbReference type="FunFam" id="1.20.1250.20:FF:000249">
    <property type="entry name" value="facilitated trehalose transporter Tret1"/>
    <property type="match status" value="1"/>
</dbReference>